<feature type="compositionally biased region" description="Basic and acidic residues" evidence="1">
    <location>
        <begin position="57"/>
        <end position="80"/>
    </location>
</feature>
<dbReference type="Ensembl" id="ENSPNAT00000034505.2">
    <property type="protein sequence ID" value="ENSPNAP00000022343.2"/>
    <property type="gene ID" value="ENSPNAG00000029728.2"/>
</dbReference>
<keyword evidence="3" id="KW-1185">Reference proteome</keyword>
<feature type="region of interest" description="Disordered" evidence="1">
    <location>
        <begin position="38"/>
        <end position="80"/>
    </location>
</feature>
<dbReference type="OMA" id="QWKSHVA"/>
<reference evidence="2" key="2">
    <citation type="submission" date="2025-08" db="UniProtKB">
        <authorList>
            <consortium name="Ensembl"/>
        </authorList>
    </citation>
    <scope>IDENTIFICATION</scope>
</reference>
<evidence type="ECO:0000256" key="1">
    <source>
        <dbReference type="SAM" id="MobiDB-lite"/>
    </source>
</evidence>
<proteinExistence type="predicted"/>
<reference evidence="2" key="3">
    <citation type="submission" date="2025-09" db="UniProtKB">
        <authorList>
            <consortium name="Ensembl"/>
        </authorList>
    </citation>
    <scope>IDENTIFICATION</scope>
</reference>
<organism evidence="2 3">
    <name type="scientific">Pygocentrus nattereri</name>
    <name type="common">Red-bellied piranha</name>
    <dbReference type="NCBI Taxonomy" id="42514"/>
    <lineage>
        <taxon>Eukaryota</taxon>
        <taxon>Metazoa</taxon>
        <taxon>Chordata</taxon>
        <taxon>Craniata</taxon>
        <taxon>Vertebrata</taxon>
        <taxon>Euteleostomi</taxon>
        <taxon>Actinopterygii</taxon>
        <taxon>Neopterygii</taxon>
        <taxon>Teleostei</taxon>
        <taxon>Ostariophysi</taxon>
        <taxon>Characiformes</taxon>
        <taxon>Characoidei</taxon>
        <taxon>Pygocentrus</taxon>
    </lineage>
</organism>
<protein>
    <submittedName>
        <fullName evidence="2">Uncharacterized protein</fullName>
    </submittedName>
</protein>
<evidence type="ECO:0000313" key="3">
    <source>
        <dbReference type="Proteomes" id="UP001501920"/>
    </source>
</evidence>
<evidence type="ECO:0000313" key="2">
    <source>
        <dbReference type="Ensembl" id="ENSPNAP00000022343.2"/>
    </source>
</evidence>
<dbReference type="AlphaFoldDB" id="A0A3B4DFW7"/>
<name>A0A3B4DFW7_PYGNA</name>
<dbReference type="Proteomes" id="UP001501920">
    <property type="component" value="Chromosome 1"/>
</dbReference>
<sequence>MAHEKMFAGIPMSKCMRDMCKEEDYMFLNGQTKQAGYSTLQDSEWQQQREKRLHRKLEREQQEQERQQELKEQQKKKEEEWRSHVAKLAFERESLRERLHRLREFRDFQKRVLVQDLGLDPDTPNEKLTQLLMRM</sequence>
<reference evidence="2 3" key="1">
    <citation type="submission" date="2020-10" db="EMBL/GenBank/DDBJ databases">
        <title>Pygocentrus nattereri (red-bellied piranha) genome, fPygNat1, primary haplotype.</title>
        <authorList>
            <person name="Myers G."/>
            <person name="Meyer A."/>
            <person name="Karagic N."/>
            <person name="Pippel M."/>
            <person name="Winkler S."/>
            <person name="Tracey A."/>
            <person name="Wood J."/>
            <person name="Formenti G."/>
            <person name="Howe K."/>
            <person name="Fedrigo O."/>
            <person name="Jarvis E.D."/>
        </authorList>
    </citation>
    <scope>NUCLEOTIDE SEQUENCE [LARGE SCALE GENOMIC DNA]</scope>
</reference>
<accession>A0A3B4DFW7</accession>
<dbReference type="GeneTree" id="ENSGT00940000178699"/>